<evidence type="ECO:0000313" key="7">
    <source>
        <dbReference type="Proteomes" id="UP001367030"/>
    </source>
</evidence>
<keyword evidence="4 5" id="KW-0472">Membrane</keyword>
<dbReference type="InterPro" id="IPR002657">
    <property type="entry name" value="BilAc:Na_symport/Acr3"/>
</dbReference>
<organism evidence="6 7">
    <name type="scientific">Variovorax robiniae</name>
    <dbReference type="NCBI Taxonomy" id="1836199"/>
    <lineage>
        <taxon>Bacteria</taxon>
        <taxon>Pseudomonadati</taxon>
        <taxon>Pseudomonadota</taxon>
        <taxon>Betaproteobacteria</taxon>
        <taxon>Burkholderiales</taxon>
        <taxon>Comamonadaceae</taxon>
        <taxon>Variovorax</taxon>
    </lineage>
</organism>
<feature type="transmembrane region" description="Helical" evidence="5">
    <location>
        <begin position="41"/>
        <end position="63"/>
    </location>
</feature>
<feature type="transmembrane region" description="Helical" evidence="5">
    <location>
        <begin position="232"/>
        <end position="253"/>
    </location>
</feature>
<dbReference type="EMBL" id="JBBKZS010000014">
    <property type="protein sequence ID" value="MEJ8858159.1"/>
    <property type="molecule type" value="Genomic_DNA"/>
</dbReference>
<keyword evidence="7" id="KW-1185">Reference proteome</keyword>
<dbReference type="RefSeq" id="WP_340338223.1">
    <property type="nucleotide sequence ID" value="NZ_JBBKZS010000014.1"/>
</dbReference>
<reference evidence="6 7" key="1">
    <citation type="submission" date="2024-03" db="EMBL/GenBank/DDBJ databases">
        <title>Novel species of the genus Variovorax.</title>
        <authorList>
            <person name="Liu Q."/>
            <person name="Xin Y.-H."/>
        </authorList>
    </citation>
    <scope>NUCLEOTIDE SEQUENCE [LARGE SCALE GENOMIC DNA]</scope>
    <source>
        <strain evidence="6 7">KACC 18901</strain>
    </source>
</reference>
<proteinExistence type="predicted"/>
<comment type="subcellular location">
    <subcellularLocation>
        <location evidence="1">Membrane</location>
        <topology evidence="1">Multi-pass membrane protein</topology>
    </subcellularLocation>
</comment>
<evidence type="ECO:0000256" key="1">
    <source>
        <dbReference type="ARBA" id="ARBA00004141"/>
    </source>
</evidence>
<dbReference type="Gene3D" id="1.20.1530.20">
    <property type="match status" value="1"/>
</dbReference>
<dbReference type="PANTHER" id="PTHR10361">
    <property type="entry name" value="SODIUM-BILE ACID COTRANSPORTER"/>
    <property type="match status" value="1"/>
</dbReference>
<feature type="transmembrane region" description="Helical" evidence="5">
    <location>
        <begin position="142"/>
        <end position="158"/>
    </location>
</feature>
<sequence length="299" mass="31446">MDGTLIVTRFLFGALALVMFGLGLSLSIADFQRLFKHPKAVGIALLLQVVGLPLACYAIVVGFGLPPLYAVGLMLLAASPGGISANLFSHLFGGNVAMNISLTAVNTLLSIVTLPLIANWAIDHFARSGQVVPIQTGKLLEVIGIVLVPVVLGMFVASRRPGFSKRMEKPVKVFSGAVLAVVTVLAIAKEWNSIATAFAQIGPAVVLFNLLSLLAGYYLSRAAGLDKGLSTAISYEIGIHNSTLAIFVALSVLGSYTLALAAAIYSVVVYITAPLFGMLLLRRRETAEPALTLRPAKAD</sequence>
<protein>
    <submittedName>
        <fullName evidence="6">Bile acid:sodium symporter family protein</fullName>
    </submittedName>
</protein>
<comment type="caution">
    <text evidence="6">The sequence shown here is derived from an EMBL/GenBank/DDBJ whole genome shotgun (WGS) entry which is preliminary data.</text>
</comment>
<name>A0ABU8XEU9_9BURK</name>
<dbReference type="InterPro" id="IPR038770">
    <property type="entry name" value="Na+/solute_symporter_sf"/>
</dbReference>
<gene>
    <name evidence="6" type="ORF">WKW79_26565</name>
</gene>
<keyword evidence="2 5" id="KW-0812">Transmembrane</keyword>
<dbReference type="Proteomes" id="UP001367030">
    <property type="component" value="Unassembled WGS sequence"/>
</dbReference>
<evidence type="ECO:0000256" key="3">
    <source>
        <dbReference type="ARBA" id="ARBA00022989"/>
    </source>
</evidence>
<feature type="transmembrane region" description="Helical" evidence="5">
    <location>
        <begin position="194"/>
        <end position="220"/>
    </location>
</feature>
<accession>A0ABU8XEU9</accession>
<keyword evidence="3 5" id="KW-1133">Transmembrane helix</keyword>
<dbReference type="InterPro" id="IPR004710">
    <property type="entry name" value="Bilac:Na_transpt"/>
</dbReference>
<evidence type="ECO:0000256" key="4">
    <source>
        <dbReference type="ARBA" id="ARBA00023136"/>
    </source>
</evidence>
<dbReference type="Pfam" id="PF01758">
    <property type="entry name" value="SBF"/>
    <property type="match status" value="1"/>
</dbReference>
<feature type="transmembrane region" description="Helical" evidence="5">
    <location>
        <begin position="6"/>
        <end position="29"/>
    </location>
</feature>
<feature type="transmembrane region" description="Helical" evidence="5">
    <location>
        <begin position="100"/>
        <end position="122"/>
    </location>
</feature>
<evidence type="ECO:0000313" key="6">
    <source>
        <dbReference type="EMBL" id="MEJ8858159.1"/>
    </source>
</evidence>
<evidence type="ECO:0000256" key="5">
    <source>
        <dbReference type="SAM" id="Phobius"/>
    </source>
</evidence>
<feature type="transmembrane region" description="Helical" evidence="5">
    <location>
        <begin position="259"/>
        <end position="281"/>
    </location>
</feature>
<feature type="transmembrane region" description="Helical" evidence="5">
    <location>
        <begin position="69"/>
        <end position="88"/>
    </location>
</feature>
<dbReference type="PANTHER" id="PTHR10361:SF24">
    <property type="entry name" value="P3 PROTEIN"/>
    <property type="match status" value="1"/>
</dbReference>
<feature type="transmembrane region" description="Helical" evidence="5">
    <location>
        <begin position="170"/>
        <end position="188"/>
    </location>
</feature>
<evidence type="ECO:0000256" key="2">
    <source>
        <dbReference type="ARBA" id="ARBA00022692"/>
    </source>
</evidence>